<gene>
    <name evidence="2" type="ORF">B0W48_00540</name>
</gene>
<keyword evidence="1" id="KW-1133">Transmembrane helix</keyword>
<keyword evidence="1" id="KW-0812">Transmembrane</keyword>
<feature type="transmembrane region" description="Helical" evidence="1">
    <location>
        <begin position="87"/>
        <end position="108"/>
    </location>
</feature>
<dbReference type="RefSeq" id="WP_077535145.1">
    <property type="nucleotide sequence ID" value="NZ_CP019628.1"/>
</dbReference>
<reference evidence="2 3" key="1">
    <citation type="submission" date="2017-02" db="EMBL/GenBank/DDBJ databases">
        <title>Complete genome sequence of the cold-active Pseudoalteromonas aliena strain EH1 isolated from Arctic seawater.</title>
        <authorList>
            <person name="Kim E."/>
            <person name="Heo E."/>
            <person name="Kim H."/>
            <person name="Kim D."/>
        </authorList>
    </citation>
    <scope>NUCLEOTIDE SEQUENCE [LARGE SCALE GENOMIC DNA]</scope>
    <source>
        <strain evidence="2 3">EH1</strain>
    </source>
</reference>
<feature type="transmembrane region" description="Helical" evidence="1">
    <location>
        <begin position="50"/>
        <end position="67"/>
    </location>
</feature>
<dbReference type="AlphaFoldDB" id="A0A1Q2GTT9"/>
<organism evidence="2 3">
    <name type="scientific">Pseudoalteromonas aliena</name>
    <dbReference type="NCBI Taxonomy" id="247523"/>
    <lineage>
        <taxon>Bacteria</taxon>
        <taxon>Pseudomonadati</taxon>
        <taxon>Pseudomonadota</taxon>
        <taxon>Gammaproteobacteria</taxon>
        <taxon>Alteromonadales</taxon>
        <taxon>Pseudoalteromonadaceae</taxon>
        <taxon>Pseudoalteromonas</taxon>
    </lineage>
</organism>
<dbReference type="Proteomes" id="UP000188243">
    <property type="component" value="Chromosome"/>
</dbReference>
<dbReference type="EMBL" id="CP019628">
    <property type="protein sequence ID" value="AQP98410.1"/>
    <property type="molecule type" value="Genomic_DNA"/>
</dbReference>
<keyword evidence="1" id="KW-0472">Membrane</keyword>
<evidence type="ECO:0000256" key="1">
    <source>
        <dbReference type="SAM" id="Phobius"/>
    </source>
</evidence>
<dbReference type="STRING" id="247523.B0W48_00540"/>
<sequence>MKKIVGLLLVSLPSVGYAEISDKVPSISNMWLLSIALGMLVLIASLRFNLAPLFAAFISACLAYGFYDMYADPTFREAVYFEQGNSYFYHGYISASMVFALALLGLLLKKLK</sequence>
<evidence type="ECO:0000313" key="2">
    <source>
        <dbReference type="EMBL" id="AQP98410.1"/>
    </source>
</evidence>
<feature type="transmembrane region" description="Helical" evidence="1">
    <location>
        <begin position="28"/>
        <end position="45"/>
    </location>
</feature>
<name>A0A1Q2GTT9_9GAMM</name>
<accession>A0A1Q2GTT9</accession>
<proteinExistence type="predicted"/>
<dbReference type="KEGG" id="paln:B0W48_00540"/>
<protein>
    <submittedName>
        <fullName evidence="2">Uncharacterized protein</fullName>
    </submittedName>
</protein>
<evidence type="ECO:0000313" key="3">
    <source>
        <dbReference type="Proteomes" id="UP000188243"/>
    </source>
</evidence>